<dbReference type="InterPro" id="IPR036457">
    <property type="entry name" value="PPM-type-like_dom_sf"/>
</dbReference>
<sequence length="589" mass="67175">MEENNTCCFLGSYDIARKFFDQLKELYEDSPQKEQKILVPIYKNLLRFPPNSKRLALNLKNINLGDRNCIRIMKVVAQLDQISNLSFNKTQITKNTTTQIANLLKNVTNLQKIDLSNNPMGLDGLRKICTELEENQSLEGLYLNNCNIQNEGAIILSDMLETNTTLEVLELCKNEITSRGLGFITESLKNNYSLVSFEIDQSNQGDEKEIEEIHSYVERNSTIQEVLDQILSNTCKRQFKRKLNQFSKSVRGMEMLKGKNEQINKTKKGTKLHELFEETNKRSKIDNIHDKKIENGIWRVGYAEMMGRRDTQEDVLSIKIDWLKNTEIDSFWTDHSGYIESKNFKNYATKSNYEVPEEEFVQVPIKPNELRNFQVENANFFGLFDGHGGREASEHVAEILPNMIKEKILNGEILEKAIRQSFIEIHEQMLPWCLYSGTTAVVIITIGKFVWVVNLGDSQAVLCRNGYTVRLTRPQKPNDPEEKKRIEEAGGFVKDGRVNGILAVSRAFGDGYLGKAISSEPQINSFQLSSSDSFIVMACDGVWDVLKEDATVAIVGEEIDPQKAAKRVRDESYNQGSTDNISVLTLFIQ</sequence>
<evidence type="ECO:0000259" key="5">
    <source>
        <dbReference type="PROSITE" id="PS51746"/>
    </source>
</evidence>
<dbReference type="AlphaFoldDB" id="A0AAV8A224"/>
<dbReference type="PROSITE" id="PS01032">
    <property type="entry name" value="PPM_1"/>
    <property type="match status" value="1"/>
</dbReference>
<dbReference type="InterPro" id="IPR015655">
    <property type="entry name" value="PP2C"/>
</dbReference>
<comment type="similarity">
    <text evidence="4">Belongs to the PP2C family.</text>
</comment>
<name>A0AAV8A224_9EUKA</name>
<evidence type="ECO:0000256" key="3">
    <source>
        <dbReference type="ARBA" id="ARBA00022912"/>
    </source>
</evidence>
<dbReference type="SMART" id="SM00368">
    <property type="entry name" value="LRR_RI"/>
    <property type="match status" value="3"/>
</dbReference>
<dbReference type="GO" id="GO:0004722">
    <property type="term" value="F:protein serine/threonine phosphatase activity"/>
    <property type="evidence" value="ECO:0007669"/>
    <property type="project" value="InterPro"/>
</dbReference>
<reference evidence="6" key="1">
    <citation type="submission" date="2022-08" db="EMBL/GenBank/DDBJ databases">
        <title>Novel sulphate-reducing endosymbionts in the free-living metamonad Anaeramoeba.</title>
        <authorList>
            <person name="Jerlstrom-Hultqvist J."/>
            <person name="Cepicka I."/>
            <person name="Gallot-Lavallee L."/>
            <person name="Salas-Leiva D."/>
            <person name="Curtis B.A."/>
            <person name="Zahonova K."/>
            <person name="Pipaliya S."/>
            <person name="Dacks J."/>
            <person name="Roger A.J."/>
        </authorList>
    </citation>
    <scope>NUCLEOTIDE SEQUENCE</scope>
    <source>
        <strain evidence="6">Busselton2</strain>
    </source>
</reference>
<dbReference type="InterPro" id="IPR001611">
    <property type="entry name" value="Leu-rich_rpt"/>
</dbReference>
<gene>
    <name evidence="6" type="ORF">M0812_00815</name>
</gene>
<keyword evidence="3 4" id="KW-0904">Protein phosphatase</keyword>
<dbReference type="GO" id="GO:0046872">
    <property type="term" value="F:metal ion binding"/>
    <property type="evidence" value="ECO:0007669"/>
    <property type="project" value="UniProtKB-KW"/>
</dbReference>
<dbReference type="SUPFAM" id="SSF81606">
    <property type="entry name" value="PP2C-like"/>
    <property type="match status" value="1"/>
</dbReference>
<dbReference type="PROSITE" id="PS51746">
    <property type="entry name" value="PPM_2"/>
    <property type="match status" value="1"/>
</dbReference>
<keyword evidence="1" id="KW-0479">Metal-binding</keyword>
<organism evidence="6 7">
    <name type="scientific">Anaeramoeba flamelloides</name>
    <dbReference type="NCBI Taxonomy" id="1746091"/>
    <lineage>
        <taxon>Eukaryota</taxon>
        <taxon>Metamonada</taxon>
        <taxon>Anaeramoebidae</taxon>
        <taxon>Anaeramoeba</taxon>
    </lineage>
</organism>
<dbReference type="SMART" id="SM00332">
    <property type="entry name" value="PP2Cc"/>
    <property type="match status" value="1"/>
</dbReference>
<evidence type="ECO:0000256" key="1">
    <source>
        <dbReference type="ARBA" id="ARBA00022723"/>
    </source>
</evidence>
<dbReference type="EMBL" id="JANTQA010000015">
    <property type="protein sequence ID" value="KAJ3448336.1"/>
    <property type="molecule type" value="Genomic_DNA"/>
</dbReference>
<feature type="domain" description="PPM-type phosphatase" evidence="5">
    <location>
        <begin position="299"/>
        <end position="588"/>
    </location>
</feature>
<dbReference type="Pfam" id="PF00481">
    <property type="entry name" value="PP2C"/>
    <property type="match status" value="1"/>
</dbReference>
<comment type="caution">
    <text evidence="6">The sequence shown here is derived from an EMBL/GenBank/DDBJ whole genome shotgun (WGS) entry which is preliminary data.</text>
</comment>
<evidence type="ECO:0000256" key="2">
    <source>
        <dbReference type="ARBA" id="ARBA00022801"/>
    </source>
</evidence>
<evidence type="ECO:0000256" key="4">
    <source>
        <dbReference type="RuleBase" id="RU003465"/>
    </source>
</evidence>
<evidence type="ECO:0000313" key="7">
    <source>
        <dbReference type="Proteomes" id="UP001146793"/>
    </source>
</evidence>
<dbReference type="InterPro" id="IPR001932">
    <property type="entry name" value="PPM-type_phosphatase-like_dom"/>
</dbReference>
<evidence type="ECO:0000313" key="6">
    <source>
        <dbReference type="EMBL" id="KAJ3448336.1"/>
    </source>
</evidence>
<proteinExistence type="inferred from homology"/>
<accession>A0AAV8A224</accession>
<dbReference type="SUPFAM" id="SSF52047">
    <property type="entry name" value="RNI-like"/>
    <property type="match status" value="1"/>
</dbReference>
<keyword evidence="2 4" id="KW-0378">Hydrolase</keyword>
<dbReference type="Pfam" id="PF13516">
    <property type="entry name" value="LRR_6"/>
    <property type="match status" value="3"/>
</dbReference>
<dbReference type="PANTHER" id="PTHR47992">
    <property type="entry name" value="PROTEIN PHOSPHATASE"/>
    <property type="match status" value="1"/>
</dbReference>
<protein>
    <submittedName>
        <fullName evidence="6">Phosphatase 2c</fullName>
    </submittedName>
</protein>
<dbReference type="InterPro" id="IPR032675">
    <property type="entry name" value="LRR_dom_sf"/>
</dbReference>
<dbReference type="Gene3D" id="3.80.10.10">
    <property type="entry name" value="Ribonuclease Inhibitor"/>
    <property type="match status" value="2"/>
</dbReference>
<dbReference type="Gene3D" id="3.60.40.10">
    <property type="entry name" value="PPM-type phosphatase domain"/>
    <property type="match status" value="1"/>
</dbReference>
<dbReference type="Proteomes" id="UP001146793">
    <property type="component" value="Unassembled WGS sequence"/>
</dbReference>
<dbReference type="InterPro" id="IPR000222">
    <property type="entry name" value="PP2C_BS"/>
</dbReference>
<dbReference type="CDD" id="cd00143">
    <property type="entry name" value="PP2Cc"/>
    <property type="match status" value="1"/>
</dbReference>